<evidence type="ECO:0000256" key="1">
    <source>
        <dbReference type="SAM" id="MobiDB-lite"/>
    </source>
</evidence>
<reference evidence="3" key="2">
    <citation type="submission" date="2020-10" db="EMBL/GenBank/DDBJ databases">
        <authorList>
            <person name="Cooper E.A."/>
            <person name="Brenton Z.W."/>
            <person name="Flinn B.S."/>
            <person name="Jenkins J."/>
            <person name="Shu S."/>
            <person name="Flowers D."/>
            <person name="Luo F."/>
            <person name="Wang Y."/>
            <person name="Xia P."/>
            <person name="Barry K."/>
            <person name="Daum C."/>
            <person name="Lipzen A."/>
            <person name="Yoshinaga Y."/>
            <person name="Schmutz J."/>
            <person name="Saski C."/>
            <person name="Vermerris W."/>
            <person name="Kresovich S."/>
        </authorList>
    </citation>
    <scope>NUCLEOTIDE SEQUENCE</scope>
</reference>
<dbReference type="AlphaFoldDB" id="A0A921Q791"/>
<feature type="signal peptide" evidence="2">
    <location>
        <begin position="1"/>
        <end position="20"/>
    </location>
</feature>
<gene>
    <name evidence="3" type="ORF">BDA96_10G293600</name>
</gene>
<dbReference type="EMBL" id="CM027689">
    <property type="protein sequence ID" value="KAG0515615.1"/>
    <property type="molecule type" value="Genomic_DNA"/>
</dbReference>
<evidence type="ECO:0000256" key="2">
    <source>
        <dbReference type="SAM" id="SignalP"/>
    </source>
</evidence>
<evidence type="ECO:0000313" key="3">
    <source>
        <dbReference type="EMBL" id="KAG0515615.1"/>
    </source>
</evidence>
<accession>A0A921Q791</accession>
<feature type="chain" id="PRO_5037732659" description="Secreted protein" evidence="2">
    <location>
        <begin position="21"/>
        <end position="95"/>
    </location>
</feature>
<reference evidence="3" key="1">
    <citation type="journal article" date="2019" name="BMC Genomics">
        <title>A new reference genome for Sorghum bicolor reveals high levels of sequence similarity between sweet and grain genotypes: implications for the genetics of sugar metabolism.</title>
        <authorList>
            <person name="Cooper E.A."/>
            <person name="Brenton Z.W."/>
            <person name="Flinn B.S."/>
            <person name="Jenkins J."/>
            <person name="Shu S."/>
            <person name="Flowers D."/>
            <person name="Luo F."/>
            <person name="Wang Y."/>
            <person name="Xia P."/>
            <person name="Barry K."/>
            <person name="Daum C."/>
            <person name="Lipzen A."/>
            <person name="Yoshinaga Y."/>
            <person name="Schmutz J."/>
            <person name="Saski C."/>
            <person name="Vermerris W."/>
            <person name="Kresovich S."/>
        </authorList>
    </citation>
    <scope>NUCLEOTIDE SEQUENCE</scope>
</reference>
<evidence type="ECO:0008006" key="5">
    <source>
        <dbReference type="Google" id="ProtNLM"/>
    </source>
</evidence>
<sequence length="95" mass="10465">MWTAVTLEAFFLRFPLHTLGEERDEEVYGAADGNGDAGTEGGRCGERTRNNDADPASGEARQLTCRNGDGFSARPRSPFIIRAQAHIAEKLWLKI</sequence>
<dbReference type="Proteomes" id="UP000807115">
    <property type="component" value="Chromosome 10"/>
</dbReference>
<organism evidence="3 4">
    <name type="scientific">Sorghum bicolor</name>
    <name type="common">Sorghum</name>
    <name type="synonym">Sorghum vulgare</name>
    <dbReference type="NCBI Taxonomy" id="4558"/>
    <lineage>
        <taxon>Eukaryota</taxon>
        <taxon>Viridiplantae</taxon>
        <taxon>Streptophyta</taxon>
        <taxon>Embryophyta</taxon>
        <taxon>Tracheophyta</taxon>
        <taxon>Spermatophyta</taxon>
        <taxon>Magnoliopsida</taxon>
        <taxon>Liliopsida</taxon>
        <taxon>Poales</taxon>
        <taxon>Poaceae</taxon>
        <taxon>PACMAD clade</taxon>
        <taxon>Panicoideae</taxon>
        <taxon>Andropogonodae</taxon>
        <taxon>Andropogoneae</taxon>
        <taxon>Sorghinae</taxon>
        <taxon>Sorghum</taxon>
    </lineage>
</organism>
<keyword evidence="2" id="KW-0732">Signal</keyword>
<comment type="caution">
    <text evidence="3">The sequence shown here is derived from an EMBL/GenBank/DDBJ whole genome shotgun (WGS) entry which is preliminary data.</text>
</comment>
<protein>
    <recommendedName>
        <fullName evidence="5">Secreted protein</fullName>
    </recommendedName>
</protein>
<name>A0A921Q791_SORBI</name>
<feature type="compositionally biased region" description="Basic and acidic residues" evidence="1">
    <location>
        <begin position="43"/>
        <end position="52"/>
    </location>
</feature>
<proteinExistence type="predicted"/>
<evidence type="ECO:0000313" key="4">
    <source>
        <dbReference type="Proteomes" id="UP000807115"/>
    </source>
</evidence>
<feature type="region of interest" description="Disordered" evidence="1">
    <location>
        <begin position="27"/>
        <end position="69"/>
    </location>
</feature>